<dbReference type="EMBL" id="LAZR01067034">
    <property type="protein sequence ID" value="KKK52395.1"/>
    <property type="molecule type" value="Genomic_DNA"/>
</dbReference>
<gene>
    <name evidence="4" type="ORF">LCGC14_3105350</name>
</gene>
<dbReference type="AlphaFoldDB" id="A0A0F8WVG9"/>
<keyword evidence="2" id="KW-0732">Signal</keyword>
<evidence type="ECO:0000256" key="1">
    <source>
        <dbReference type="ARBA" id="ARBA00004613"/>
    </source>
</evidence>
<dbReference type="PROSITE" id="PS51677">
    <property type="entry name" value="NODB"/>
    <property type="match status" value="1"/>
</dbReference>
<feature type="non-terminal residue" evidence="4">
    <location>
        <position position="249"/>
    </location>
</feature>
<dbReference type="InterPro" id="IPR002509">
    <property type="entry name" value="NODB_dom"/>
</dbReference>
<dbReference type="InterPro" id="IPR051398">
    <property type="entry name" value="Polysacch_Deacetylase"/>
</dbReference>
<evidence type="ECO:0000259" key="3">
    <source>
        <dbReference type="PROSITE" id="PS51677"/>
    </source>
</evidence>
<dbReference type="GO" id="GO:0016810">
    <property type="term" value="F:hydrolase activity, acting on carbon-nitrogen (but not peptide) bonds"/>
    <property type="evidence" value="ECO:0007669"/>
    <property type="project" value="InterPro"/>
</dbReference>
<dbReference type="PANTHER" id="PTHR34216:SF3">
    <property type="entry name" value="POLY-BETA-1,6-N-ACETYL-D-GLUCOSAMINE N-DEACETYLASE"/>
    <property type="match status" value="1"/>
</dbReference>
<name>A0A0F8WVG9_9ZZZZ</name>
<dbReference type="Gene3D" id="3.20.20.370">
    <property type="entry name" value="Glycoside hydrolase/deacetylase"/>
    <property type="match status" value="1"/>
</dbReference>
<comment type="subcellular location">
    <subcellularLocation>
        <location evidence="1">Secreted</location>
    </subcellularLocation>
</comment>
<proteinExistence type="predicted"/>
<dbReference type="InterPro" id="IPR011330">
    <property type="entry name" value="Glyco_hydro/deAcase_b/a-brl"/>
</dbReference>
<evidence type="ECO:0000313" key="4">
    <source>
        <dbReference type="EMBL" id="KKK52395.1"/>
    </source>
</evidence>
<dbReference type="GO" id="GO:0005576">
    <property type="term" value="C:extracellular region"/>
    <property type="evidence" value="ECO:0007669"/>
    <property type="project" value="UniProtKB-SubCell"/>
</dbReference>
<dbReference type="Pfam" id="PF01522">
    <property type="entry name" value="Polysacc_deac_1"/>
    <property type="match status" value="1"/>
</dbReference>
<comment type="caution">
    <text evidence="4">The sequence shown here is derived from an EMBL/GenBank/DDBJ whole genome shotgun (WGS) entry which is preliminary data.</text>
</comment>
<evidence type="ECO:0000256" key="2">
    <source>
        <dbReference type="ARBA" id="ARBA00022729"/>
    </source>
</evidence>
<protein>
    <recommendedName>
        <fullName evidence="3">NodB homology domain-containing protein</fullName>
    </recommendedName>
</protein>
<reference evidence="4" key="1">
    <citation type="journal article" date="2015" name="Nature">
        <title>Complex archaea that bridge the gap between prokaryotes and eukaryotes.</title>
        <authorList>
            <person name="Spang A."/>
            <person name="Saw J.H."/>
            <person name="Jorgensen S.L."/>
            <person name="Zaremba-Niedzwiedzka K."/>
            <person name="Martijn J."/>
            <person name="Lind A.E."/>
            <person name="van Eijk R."/>
            <person name="Schleper C."/>
            <person name="Guy L."/>
            <person name="Ettema T.J."/>
        </authorList>
    </citation>
    <scope>NUCLEOTIDE SEQUENCE</scope>
</reference>
<dbReference type="CDD" id="cd10918">
    <property type="entry name" value="CE4_NodB_like_5s_6s"/>
    <property type="match status" value="1"/>
</dbReference>
<sequence>MGTTKASLYWLVSTMLVLLGYRRRAVKKLQQEGFVTVFKCHNTRGHVLKKFILWAKRHGFTFISQQDVLDFIDGKTEQFPPGSVWLTFDDGWKENTTEVFPVLQELRVPGTVFLATRSVERGFFWFDITKHPANAPFRQIGRFEYEKQSNAIREKLISELVQNPKVTVPHNAMSEADVKRWKDCPYIFFENHTNNHVVMSKCTDDEIKEEIRQASQKIEKWTSKKSRILCYPIGYFDKNKVSLLEECLI</sequence>
<dbReference type="PANTHER" id="PTHR34216">
    <property type="match status" value="1"/>
</dbReference>
<accession>A0A0F8WVG9</accession>
<dbReference type="SUPFAM" id="SSF88713">
    <property type="entry name" value="Glycoside hydrolase/deacetylase"/>
    <property type="match status" value="1"/>
</dbReference>
<organism evidence="4">
    <name type="scientific">marine sediment metagenome</name>
    <dbReference type="NCBI Taxonomy" id="412755"/>
    <lineage>
        <taxon>unclassified sequences</taxon>
        <taxon>metagenomes</taxon>
        <taxon>ecological metagenomes</taxon>
    </lineage>
</organism>
<feature type="domain" description="NodB homology" evidence="3">
    <location>
        <begin position="82"/>
        <end position="249"/>
    </location>
</feature>
<dbReference type="GO" id="GO:0005975">
    <property type="term" value="P:carbohydrate metabolic process"/>
    <property type="evidence" value="ECO:0007669"/>
    <property type="project" value="InterPro"/>
</dbReference>